<sequence length="315" mass="35144">MEGQNSGAASLGVSAKNLYSIGQYNEVLSGCWPDSLRWQCLPSLMRAESAGSKRNNSPRHYSSLTASTEQQRQLPLCTDASGVYVALSNIRSDGGEEVPSAWRPAFIPPAGVSGPKQTQEKPVPPSPELPEKVKVSMSKRWTPYINGAVRRYKVPSKVGIRRDVAEATRGCPFRYLEEMAQVHAEEMDGRRRFYDVIVPQLTLPTQFVLHVPDADSRRVADEAHPKAKMLANAEASMELLRRRVLFDTTLGAVKPYALGESRDCQKLQQKRRKMRPGETPLFMPPSALSQDPMVVFAEAMRYQRPGLGIYSFDVY</sequence>
<accession>A0A3R7LA55</accession>
<protein>
    <submittedName>
        <fullName evidence="2">Uncharacterized protein</fullName>
    </submittedName>
</protein>
<dbReference type="VEuPathDB" id="TriTrypDB:TRSC58_03997"/>
<evidence type="ECO:0000313" key="2">
    <source>
        <dbReference type="EMBL" id="RNF10178.1"/>
    </source>
</evidence>
<organism evidence="2 3">
    <name type="scientific">Trypanosoma rangeli</name>
    <dbReference type="NCBI Taxonomy" id="5698"/>
    <lineage>
        <taxon>Eukaryota</taxon>
        <taxon>Discoba</taxon>
        <taxon>Euglenozoa</taxon>
        <taxon>Kinetoplastea</taxon>
        <taxon>Metakinetoplastina</taxon>
        <taxon>Trypanosomatida</taxon>
        <taxon>Trypanosomatidae</taxon>
        <taxon>Trypanosoma</taxon>
        <taxon>Herpetosoma</taxon>
    </lineage>
</organism>
<dbReference type="RefSeq" id="XP_029241404.1">
    <property type="nucleotide sequence ID" value="XM_029378786.1"/>
</dbReference>
<dbReference type="OMA" id="YINGAVR"/>
<proteinExistence type="predicted"/>
<dbReference type="AlphaFoldDB" id="A0A3R7LA55"/>
<dbReference type="EMBL" id="MKGL01000036">
    <property type="protein sequence ID" value="RNF10178.1"/>
    <property type="molecule type" value="Genomic_DNA"/>
</dbReference>
<reference evidence="2 3" key="1">
    <citation type="journal article" date="2018" name="BMC Genomics">
        <title>Genomic comparison of Trypanosoma conorhini and Trypanosoma rangeli to Trypanosoma cruzi strains of high and low virulence.</title>
        <authorList>
            <person name="Bradwell K.R."/>
            <person name="Koparde V.N."/>
            <person name="Matveyev A.V."/>
            <person name="Serrano M.G."/>
            <person name="Alves J.M."/>
            <person name="Parikh H."/>
            <person name="Huang B."/>
            <person name="Lee V."/>
            <person name="Espinosa-Alvarez O."/>
            <person name="Ortiz P.A."/>
            <person name="Costa-Martins A.G."/>
            <person name="Teixeira M.M."/>
            <person name="Buck G.A."/>
        </authorList>
    </citation>
    <scope>NUCLEOTIDE SEQUENCE [LARGE SCALE GENOMIC DNA]</scope>
    <source>
        <strain evidence="2 3">AM80</strain>
    </source>
</reference>
<feature type="region of interest" description="Disordered" evidence="1">
    <location>
        <begin position="109"/>
        <end position="130"/>
    </location>
</feature>
<evidence type="ECO:0000256" key="1">
    <source>
        <dbReference type="SAM" id="MobiDB-lite"/>
    </source>
</evidence>
<feature type="region of interest" description="Disordered" evidence="1">
    <location>
        <begin position="48"/>
        <end position="72"/>
    </location>
</feature>
<evidence type="ECO:0000313" key="3">
    <source>
        <dbReference type="Proteomes" id="UP000283634"/>
    </source>
</evidence>
<gene>
    <name evidence="2" type="ORF">TraAM80_01756</name>
</gene>
<dbReference type="GeneID" id="40325689"/>
<name>A0A3R7LA55_TRYRA</name>
<dbReference type="Proteomes" id="UP000283634">
    <property type="component" value="Unassembled WGS sequence"/>
</dbReference>
<feature type="compositionally biased region" description="Polar residues" evidence="1">
    <location>
        <begin position="52"/>
        <end position="72"/>
    </location>
</feature>
<keyword evidence="3" id="KW-1185">Reference proteome</keyword>
<dbReference type="OrthoDB" id="247741at2759"/>
<comment type="caution">
    <text evidence="2">The sequence shown here is derived from an EMBL/GenBank/DDBJ whole genome shotgun (WGS) entry which is preliminary data.</text>
</comment>